<dbReference type="EMBL" id="JAWLKA010000041">
    <property type="protein sequence ID" value="MDV6286561.1"/>
    <property type="molecule type" value="Genomic_DNA"/>
</dbReference>
<gene>
    <name evidence="1" type="ORF">R3Q59_39445</name>
</gene>
<organism evidence="1 2">
    <name type="scientific">Rhodococcus jostii</name>
    <dbReference type="NCBI Taxonomy" id="132919"/>
    <lineage>
        <taxon>Bacteria</taxon>
        <taxon>Bacillati</taxon>
        <taxon>Actinomycetota</taxon>
        <taxon>Actinomycetes</taxon>
        <taxon>Mycobacteriales</taxon>
        <taxon>Nocardiaceae</taxon>
        <taxon>Rhodococcus</taxon>
    </lineage>
</organism>
<accession>A0ABU4CSL3</accession>
<sequence length="171" mass="18842">MFDQRATATRGPLFGKSIECGGIGTDDPGKRHTSLNLAVPSAARLRTCLAPLEQSSACVRFCGAPVALKFAGVPLNSVEDHLPIGTRRCAVTLSFLERELAQCGVYRRGEIDLRRGGPDRHRAAVAACFGFPTGRNDRLRSLRLQLGGFRFSVRQFWRRVVRLGRIGQRYG</sequence>
<dbReference type="RefSeq" id="WP_317571563.1">
    <property type="nucleotide sequence ID" value="NZ_JAWLKA010000041.1"/>
</dbReference>
<reference evidence="1 2" key="1">
    <citation type="submission" date="2023-10" db="EMBL/GenBank/DDBJ databases">
        <title>Development of a sustainable strategy for remediation of hydrocarbon-contaminated territories based on the waste exchange concept.</title>
        <authorList>
            <person name="Krivoruchko A."/>
        </authorList>
    </citation>
    <scope>NUCLEOTIDE SEQUENCE [LARGE SCALE GENOMIC DNA]</scope>
    <source>
        <strain evidence="1 2">IEGM 60</strain>
    </source>
</reference>
<evidence type="ECO:0000313" key="1">
    <source>
        <dbReference type="EMBL" id="MDV6286561.1"/>
    </source>
</evidence>
<comment type="caution">
    <text evidence="1">The sequence shown here is derived from an EMBL/GenBank/DDBJ whole genome shotgun (WGS) entry which is preliminary data.</text>
</comment>
<name>A0ABU4CSL3_RHOJO</name>
<dbReference type="Proteomes" id="UP001185737">
    <property type="component" value="Unassembled WGS sequence"/>
</dbReference>
<evidence type="ECO:0000313" key="2">
    <source>
        <dbReference type="Proteomes" id="UP001185737"/>
    </source>
</evidence>
<proteinExistence type="predicted"/>
<protein>
    <submittedName>
        <fullName evidence="1">Uncharacterized protein</fullName>
    </submittedName>
</protein>
<keyword evidence="2" id="KW-1185">Reference proteome</keyword>